<evidence type="ECO:0000256" key="4">
    <source>
        <dbReference type="ARBA" id="ARBA00023239"/>
    </source>
</evidence>
<evidence type="ECO:0000259" key="6">
    <source>
        <dbReference type="Pfam" id="PF26577"/>
    </source>
</evidence>
<dbReference type="EMBL" id="JAGEUA010000006">
    <property type="protein sequence ID" value="KAL0973585.1"/>
    <property type="molecule type" value="Genomic_DNA"/>
</dbReference>
<dbReference type="GO" id="GO:0008033">
    <property type="term" value="P:tRNA processing"/>
    <property type="evidence" value="ECO:0007669"/>
    <property type="project" value="UniProtKB-KW"/>
</dbReference>
<keyword evidence="4" id="KW-0456">Lyase</keyword>
<protein>
    <recommendedName>
        <fullName evidence="2">tRNA-intron lyase</fullName>
        <ecNumber evidence="2">4.6.1.16</ecNumber>
    </recommendedName>
</protein>
<evidence type="ECO:0000256" key="2">
    <source>
        <dbReference type="ARBA" id="ARBA00012573"/>
    </source>
</evidence>
<dbReference type="CDD" id="cd22363">
    <property type="entry name" value="tRNA-intron_lyase_C"/>
    <property type="match status" value="1"/>
</dbReference>
<dbReference type="Pfam" id="PF26577">
    <property type="entry name" value="TSEN34_N"/>
    <property type="match status" value="1"/>
</dbReference>
<comment type="caution">
    <text evidence="7">The sequence shown here is derived from an EMBL/GenBank/DDBJ whole genome shotgun (WGS) entry which is preliminary data.</text>
</comment>
<dbReference type="InterPro" id="IPR006677">
    <property type="entry name" value="tRNA_intron_Endonuc_cat-like"/>
</dbReference>
<proteinExistence type="inferred from homology"/>
<gene>
    <name evidence="7" type="ORF">UPYG_G00206470</name>
</gene>
<evidence type="ECO:0000256" key="3">
    <source>
        <dbReference type="ARBA" id="ARBA00022694"/>
    </source>
</evidence>
<evidence type="ECO:0000313" key="7">
    <source>
        <dbReference type="EMBL" id="KAL0973585.1"/>
    </source>
</evidence>
<dbReference type="InterPro" id="IPR059049">
    <property type="entry name" value="TSEN34_N"/>
</dbReference>
<keyword evidence="3" id="KW-0819">tRNA processing</keyword>
<name>A0ABD0WJ64_UMBPY</name>
<dbReference type="EC" id="4.6.1.16" evidence="2"/>
<dbReference type="InterPro" id="IPR011856">
    <property type="entry name" value="tRNA_endonuc-like_dom_sf"/>
</dbReference>
<comment type="similarity">
    <text evidence="1">Belongs to the tRNA-intron endonuclease family.</text>
</comment>
<dbReference type="GO" id="GO:0000213">
    <property type="term" value="F:tRNA-intron lyase activity"/>
    <property type="evidence" value="ECO:0007669"/>
    <property type="project" value="UniProtKB-EC"/>
</dbReference>
<evidence type="ECO:0000313" key="8">
    <source>
        <dbReference type="Proteomes" id="UP001557470"/>
    </source>
</evidence>
<dbReference type="SUPFAM" id="SSF53032">
    <property type="entry name" value="tRNA-intron endonuclease catalytic domain-like"/>
    <property type="match status" value="1"/>
</dbReference>
<sequence length="244" mass="27008">MAFSEPNITKHVSKEDGCEEGIVSQLIEISKCGSTPLLWRADDLKAAREVGLVGTPVGSLARQPRQNIRLGRPLELLPEEGRLLVDMGKAAVCPGLDSSCRDPKVSPECTAVPSKTGKQFSGTEYLGFRGRKMTLLRALTEKQNGGTRSREDTDVEVRNRLKALDRSFSFPRMAMAVQLCTARAGLAHCPEERQFLTADWPLPQNEHSESRFRVFRDLRCQGFYLTSAGKFGGDYLVYPGELST</sequence>
<dbReference type="AlphaFoldDB" id="A0ABD0WJ64"/>
<reference evidence="7 8" key="1">
    <citation type="submission" date="2024-06" db="EMBL/GenBank/DDBJ databases">
        <authorList>
            <person name="Pan Q."/>
            <person name="Wen M."/>
            <person name="Jouanno E."/>
            <person name="Zahm M."/>
            <person name="Klopp C."/>
            <person name="Cabau C."/>
            <person name="Louis A."/>
            <person name="Berthelot C."/>
            <person name="Parey E."/>
            <person name="Roest Crollius H."/>
            <person name="Montfort J."/>
            <person name="Robinson-Rechavi M."/>
            <person name="Bouchez O."/>
            <person name="Lampietro C."/>
            <person name="Lopez Roques C."/>
            <person name="Donnadieu C."/>
            <person name="Postlethwait J."/>
            <person name="Bobe J."/>
            <person name="Verreycken H."/>
            <person name="Guiguen Y."/>
        </authorList>
    </citation>
    <scope>NUCLEOTIDE SEQUENCE [LARGE SCALE GENOMIC DNA]</scope>
    <source>
        <strain evidence="7">Up_M1</strain>
        <tissue evidence="7">Testis</tissue>
    </source>
</reference>
<dbReference type="Proteomes" id="UP001557470">
    <property type="component" value="Unassembled WGS sequence"/>
</dbReference>
<accession>A0ABD0WJ64</accession>
<dbReference type="PANTHER" id="PTHR13070:SF0">
    <property type="entry name" value="TRNA-SPLICING ENDONUCLEASE SUBUNIT SEN34"/>
    <property type="match status" value="1"/>
</dbReference>
<comment type="catalytic activity">
    <reaction evidence="5">
        <text>pretRNA = a 3'-half-tRNA molecule with a 5'-OH end + a 5'-half-tRNA molecule with a 2',3'-cyclic phosphate end + an intron with a 2',3'-cyclic phosphate and a 5'-hydroxyl terminus.</text>
        <dbReference type="EC" id="4.6.1.16"/>
    </reaction>
</comment>
<feature type="domain" description="TSEN34 N-terminal" evidence="6">
    <location>
        <begin position="27"/>
        <end position="92"/>
    </location>
</feature>
<dbReference type="InterPro" id="IPR036167">
    <property type="entry name" value="tRNA_intron_Endo_cat-like_sf"/>
</dbReference>
<organism evidence="7 8">
    <name type="scientific">Umbra pygmaea</name>
    <name type="common">Eastern mudminnow</name>
    <dbReference type="NCBI Taxonomy" id="75934"/>
    <lineage>
        <taxon>Eukaryota</taxon>
        <taxon>Metazoa</taxon>
        <taxon>Chordata</taxon>
        <taxon>Craniata</taxon>
        <taxon>Vertebrata</taxon>
        <taxon>Euteleostomi</taxon>
        <taxon>Actinopterygii</taxon>
        <taxon>Neopterygii</taxon>
        <taxon>Teleostei</taxon>
        <taxon>Protacanthopterygii</taxon>
        <taxon>Esociformes</taxon>
        <taxon>Umbridae</taxon>
        <taxon>Umbra</taxon>
    </lineage>
</organism>
<keyword evidence="8" id="KW-1185">Reference proteome</keyword>
<dbReference type="Gene3D" id="3.40.1350.10">
    <property type="match status" value="1"/>
</dbReference>
<evidence type="ECO:0000256" key="5">
    <source>
        <dbReference type="ARBA" id="ARBA00034031"/>
    </source>
</evidence>
<dbReference type="GO" id="GO:0005634">
    <property type="term" value="C:nucleus"/>
    <property type="evidence" value="ECO:0007669"/>
    <property type="project" value="UniProtKB-ARBA"/>
</dbReference>
<dbReference type="PANTHER" id="PTHR13070">
    <property type="entry name" value="TRNA-SPLICING ENDONUCLEASE SUBUNIT SEN34-RELATED"/>
    <property type="match status" value="1"/>
</dbReference>
<evidence type="ECO:0000256" key="1">
    <source>
        <dbReference type="ARBA" id="ARBA00008078"/>
    </source>
</evidence>